<dbReference type="InterPro" id="IPR001851">
    <property type="entry name" value="ABC_transp_permease"/>
</dbReference>
<dbReference type="AlphaFoldDB" id="A0A937UNB9"/>
<keyword evidence="3 6" id="KW-0812">Transmembrane</keyword>
<reference evidence="7" key="1">
    <citation type="submission" date="2020-12" db="EMBL/GenBank/DDBJ databases">
        <title>Genomic characterization of non-nitrogen-fixing Frankia strains.</title>
        <authorList>
            <person name="Carlos-Shanley C."/>
            <person name="Guerra T."/>
            <person name="Hahn D."/>
        </authorList>
    </citation>
    <scope>NUCLEOTIDE SEQUENCE</scope>
    <source>
        <strain evidence="7">CN6</strain>
    </source>
</reference>
<name>A0A937UNB9_9ACTN</name>
<feature type="transmembrane region" description="Helical" evidence="6">
    <location>
        <begin position="144"/>
        <end position="163"/>
    </location>
</feature>
<protein>
    <submittedName>
        <fullName evidence="7">ABC transporter permease</fullName>
    </submittedName>
</protein>
<feature type="transmembrane region" description="Helical" evidence="6">
    <location>
        <begin position="111"/>
        <end position="132"/>
    </location>
</feature>
<evidence type="ECO:0000256" key="3">
    <source>
        <dbReference type="ARBA" id="ARBA00022692"/>
    </source>
</evidence>
<dbReference type="Pfam" id="PF02653">
    <property type="entry name" value="BPD_transp_2"/>
    <property type="match status" value="1"/>
</dbReference>
<feature type="transmembrane region" description="Helical" evidence="6">
    <location>
        <begin position="295"/>
        <end position="314"/>
    </location>
</feature>
<feature type="transmembrane region" description="Helical" evidence="6">
    <location>
        <begin position="320"/>
        <end position="338"/>
    </location>
</feature>
<evidence type="ECO:0000256" key="6">
    <source>
        <dbReference type="SAM" id="Phobius"/>
    </source>
</evidence>
<evidence type="ECO:0000313" key="7">
    <source>
        <dbReference type="EMBL" id="MBL7626070.1"/>
    </source>
</evidence>
<keyword evidence="4 6" id="KW-1133">Transmembrane helix</keyword>
<dbReference type="RefSeq" id="WP_203007675.1">
    <property type="nucleotide sequence ID" value="NZ_JADWYU010000146.1"/>
</dbReference>
<dbReference type="PANTHER" id="PTHR47089">
    <property type="entry name" value="ABC TRANSPORTER, PERMEASE PROTEIN"/>
    <property type="match status" value="1"/>
</dbReference>
<dbReference type="EMBL" id="JAEACQ010000122">
    <property type="protein sequence ID" value="MBL7626070.1"/>
    <property type="molecule type" value="Genomic_DNA"/>
</dbReference>
<dbReference type="CDD" id="cd06580">
    <property type="entry name" value="TM_PBP1_transp_TpRbsC_like"/>
    <property type="match status" value="1"/>
</dbReference>
<feature type="transmembrane region" description="Helical" evidence="6">
    <location>
        <begin position="85"/>
        <end position="105"/>
    </location>
</feature>
<keyword evidence="8" id="KW-1185">Reference proteome</keyword>
<keyword evidence="2" id="KW-1003">Cell membrane</keyword>
<evidence type="ECO:0000256" key="1">
    <source>
        <dbReference type="ARBA" id="ARBA00004651"/>
    </source>
</evidence>
<comment type="caution">
    <text evidence="7">The sequence shown here is derived from an EMBL/GenBank/DDBJ whole genome shotgun (WGS) entry which is preliminary data.</text>
</comment>
<dbReference type="GO" id="GO:0022857">
    <property type="term" value="F:transmembrane transporter activity"/>
    <property type="evidence" value="ECO:0007669"/>
    <property type="project" value="InterPro"/>
</dbReference>
<evidence type="ECO:0000256" key="5">
    <source>
        <dbReference type="ARBA" id="ARBA00023136"/>
    </source>
</evidence>
<keyword evidence="5 6" id="KW-0472">Membrane</keyword>
<evidence type="ECO:0000256" key="2">
    <source>
        <dbReference type="ARBA" id="ARBA00022475"/>
    </source>
</evidence>
<sequence length="348" mass="34245">MASAPTRARSPRSAGAVAAALLAAVLLGGVLLSVAGSNPVDGYEALVTGAFGSRYGFGETLVRALPLALIALGVAPALRAGVFTIGAEGQLAVGALAATATAVGLGDGAPAVVLLPAAALAGALAGGAWAILPALLRVRAQVNEILSTLLLTYVALALVNYSLRTWLGTSTGDATLQSDPLPAAAMLPNLLTGTRLHWGVVAAPLAAAALAWWMRTPRGLAYEVLGANPALAARAGVRHGRAIVGAMVVAGAAAGLAGWLKVAGVDGTLYPSVSGGLGFNGVLVALLGGLRPAGILVAALVFGALGAGADGLQIDTGVPASLATVLQGLSLFFVAIGFEARRRRGKAA</sequence>
<feature type="transmembrane region" description="Helical" evidence="6">
    <location>
        <begin position="268"/>
        <end position="288"/>
    </location>
</feature>
<organism evidence="7 8">
    <name type="scientific">Frankia nepalensis</name>
    <dbReference type="NCBI Taxonomy" id="1836974"/>
    <lineage>
        <taxon>Bacteria</taxon>
        <taxon>Bacillati</taxon>
        <taxon>Actinomycetota</taxon>
        <taxon>Actinomycetes</taxon>
        <taxon>Frankiales</taxon>
        <taxon>Frankiaceae</taxon>
        <taxon>Frankia</taxon>
    </lineage>
</organism>
<dbReference type="GO" id="GO:0005886">
    <property type="term" value="C:plasma membrane"/>
    <property type="evidence" value="ECO:0007669"/>
    <property type="project" value="UniProtKB-SubCell"/>
</dbReference>
<feature type="transmembrane region" description="Helical" evidence="6">
    <location>
        <begin position="242"/>
        <end position="262"/>
    </location>
</feature>
<gene>
    <name evidence="7" type="ORF">I7412_02525</name>
</gene>
<feature type="transmembrane region" description="Helical" evidence="6">
    <location>
        <begin position="61"/>
        <end position="78"/>
    </location>
</feature>
<evidence type="ECO:0000256" key="4">
    <source>
        <dbReference type="ARBA" id="ARBA00022989"/>
    </source>
</evidence>
<dbReference type="PANTHER" id="PTHR47089:SF1">
    <property type="entry name" value="GUANOSINE ABC TRANSPORTER PERMEASE PROTEIN NUPP"/>
    <property type="match status" value="1"/>
</dbReference>
<evidence type="ECO:0000313" key="8">
    <source>
        <dbReference type="Proteomes" id="UP000604475"/>
    </source>
</evidence>
<comment type="subcellular location">
    <subcellularLocation>
        <location evidence="1">Cell membrane</location>
        <topology evidence="1">Multi-pass membrane protein</topology>
    </subcellularLocation>
</comment>
<proteinExistence type="predicted"/>
<feature type="transmembrane region" description="Helical" evidence="6">
    <location>
        <begin position="196"/>
        <end position="214"/>
    </location>
</feature>
<accession>A0A937UNB9</accession>
<dbReference type="Proteomes" id="UP000604475">
    <property type="component" value="Unassembled WGS sequence"/>
</dbReference>